<comment type="catalytic activity">
    <reaction evidence="33">
        <text>an n-alkanal + NADP(+) = an alk-2-enal + NADPH + H(+)</text>
        <dbReference type="Rhea" id="RHEA:13737"/>
        <dbReference type="ChEBI" id="CHEBI:12834"/>
        <dbReference type="ChEBI" id="CHEBI:13757"/>
        <dbReference type="ChEBI" id="CHEBI:15378"/>
        <dbReference type="ChEBI" id="CHEBI:57783"/>
        <dbReference type="ChEBI" id="CHEBI:58349"/>
        <dbReference type="EC" id="1.3.1.74"/>
    </reaction>
    <physiologicalReaction direction="right-to-left" evidence="33">
        <dbReference type="Rhea" id="RHEA:13739"/>
    </physiologicalReaction>
</comment>
<evidence type="ECO:0000256" key="16">
    <source>
        <dbReference type="ARBA" id="ARBA00031851"/>
    </source>
</evidence>
<dbReference type="SMART" id="SM00829">
    <property type="entry name" value="PKS_ER"/>
    <property type="match status" value="1"/>
</dbReference>
<dbReference type="InterPro" id="IPR020843">
    <property type="entry name" value="ER"/>
</dbReference>
<dbReference type="PANTHER" id="PTHR43205:SF7">
    <property type="entry name" value="PROSTAGLANDIN REDUCTASE 1"/>
    <property type="match status" value="1"/>
</dbReference>
<dbReference type="InterPro" id="IPR041694">
    <property type="entry name" value="ADH_N_2"/>
</dbReference>
<dbReference type="GO" id="GO:0032440">
    <property type="term" value="F:2-alkenal reductase [NAD(P)H] activity"/>
    <property type="evidence" value="ECO:0007669"/>
    <property type="project" value="UniProtKB-EC"/>
</dbReference>
<dbReference type="EC" id="1.3.1.74" evidence="5"/>
<evidence type="ECO:0000256" key="19">
    <source>
        <dbReference type="ARBA" id="ARBA00033119"/>
    </source>
</evidence>
<dbReference type="Proteomes" id="UP001153737">
    <property type="component" value="Chromosome 13"/>
</dbReference>
<comment type="catalytic activity">
    <reaction evidence="22">
        <text>pentan-2-one + NADP(+) = (E)-pent-3-en-2-one + NADPH + H(+)</text>
        <dbReference type="Rhea" id="RHEA:50788"/>
        <dbReference type="ChEBI" id="CHEBI:15378"/>
        <dbReference type="ChEBI" id="CHEBI:16472"/>
        <dbReference type="ChEBI" id="CHEBI:57783"/>
        <dbReference type="ChEBI" id="CHEBI:58349"/>
        <dbReference type="ChEBI" id="CHEBI:145276"/>
    </reaction>
    <physiologicalReaction direction="right-to-left" evidence="22">
        <dbReference type="Rhea" id="RHEA:50790"/>
    </physiologicalReaction>
</comment>
<comment type="subcellular location">
    <subcellularLocation>
        <location evidence="1">Cytoplasm</location>
    </subcellularLocation>
</comment>
<dbReference type="InterPro" id="IPR036291">
    <property type="entry name" value="NAD(P)-bd_dom_sf"/>
</dbReference>
<evidence type="ECO:0000256" key="14">
    <source>
        <dbReference type="ARBA" id="ARBA00023098"/>
    </source>
</evidence>
<comment type="catalytic activity">
    <reaction evidence="24">
        <text>13,14-dihydro-15-oxo-prostaglandin F1alpha + NADP(+) = 15-oxoprostaglandin F1alpha + NADPH + H(+)</text>
        <dbReference type="Rhea" id="RHEA:50592"/>
        <dbReference type="ChEBI" id="CHEBI:15378"/>
        <dbReference type="ChEBI" id="CHEBI:57783"/>
        <dbReference type="ChEBI" id="CHEBI:58349"/>
        <dbReference type="ChEBI" id="CHEBI:79072"/>
        <dbReference type="ChEBI" id="CHEBI:133411"/>
    </reaction>
    <physiologicalReaction direction="right-to-left" evidence="24">
        <dbReference type="Rhea" id="RHEA:50594"/>
    </physiologicalReaction>
</comment>
<organism evidence="36 37">
    <name type="scientific">Phaedon cochleariae</name>
    <name type="common">Mustard beetle</name>
    <dbReference type="NCBI Taxonomy" id="80249"/>
    <lineage>
        <taxon>Eukaryota</taxon>
        <taxon>Metazoa</taxon>
        <taxon>Ecdysozoa</taxon>
        <taxon>Arthropoda</taxon>
        <taxon>Hexapoda</taxon>
        <taxon>Insecta</taxon>
        <taxon>Pterygota</taxon>
        <taxon>Neoptera</taxon>
        <taxon>Endopterygota</taxon>
        <taxon>Coleoptera</taxon>
        <taxon>Polyphaga</taxon>
        <taxon>Cucujiformia</taxon>
        <taxon>Chrysomeloidea</taxon>
        <taxon>Chrysomelidae</taxon>
        <taxon>Chrysomelinae</taxon>
        <taxon>Chrysomelini</taxon>
        <taxon>Phaedon</taxon>
    </lineage>
</organism>
<evidence type="ECO:0000256" key="25">
    <source>
        <dbReference type="ARBA" id="ARBA00047903"/>
    </source>
</evidence>
<comment type="catalytic activity">
    <reaction evidence="28">
        <text>4-hydroxynonanal + NADP(+) = (E)-4-hydroxynon-2-enal + NADPH + H(+)</text>
        <dbReference type="Rhea" id="RHEA:64736"/>
        <dbReference type="ChEBI" id="CHEBI:15378"/>
        <dbReference type="ChEBI" id="CHEBI:57783"/>
        <dbReference type="ChEBI" id="CHEBI:58349"/>
        <dbReference type="ChEBI" id="CHEBI:58968"/>
        <dbReference type="ChEBI" id="CHEBI:156112"/>
    </reaction>
    <physiologicalReaction direction="right-to-left" evidence="28">
        <dbReference type="Rhea" id="RHEA:64738"/>
    </physiologicalReaction>
</comment>
<evidence type="ECO:0000256" key="30">
    <source>
        <dbReference type="ARBA" id="ARBA00048953"/>
    </source>
</evidence>
<comment type="catalytic activity">
    <reaction evidence="31">
        <text>(5S,12S)-dihydroxy-(6E,10E,12E,14Z)-eicosatetraenoate + NADP(+) = 12-oxo-(5S)-hydroxy-(6E,8E,10E,14Z)-eicosatetraenoate + NADPH + H(+)</text>
        <dbReference type="Rhea" id="RHEA:51212"/>
        <dbReference type="ChEBI" id="CHEBI:15378"/>
        <dbReference type="ChEBI" id="CHEBI:57783"/>
        <dbReference type="ChEBI" id="CHEBI:58349"/>
        <dbReference type="ChEBI" id="CHEBI:133974"/>
        <dbReference type="ChEBI" id="CHEBI:133975"/>
    </reaction>
    <physiologicalReaction direction="left-to-right" evidence="31">
        <dbReference type="Rhea" id="RHEA:51213"/>
    </physiologicalReaction>
</comment>
<evidence type="ECO:0000256" key="24">
    <source>
        <dbReference type="ARBA" id="ARBA00047878"/>
    </source>
</evidence>
<evidence type="ECO:0000256" key="13">
    <source>
        <dbReference type="ARBA" id="ARBA00023002"/>
    </source>
</evidence>
<dbReference type="Gene3D" id="3.90.180.10">
    <property type="entry name" value="Medium-chain alcohol dehydrogenases, catalytic domain"/>
    <property type="match status" value="1"/>
</dbReference>
<evidence type="ECO:0000256" key="4">
    <source>
        <dbReference type="ARBA" id="ARBA00011981"/>
    </source>
</evidence>
<feature type="domain" description="Enoyl reductase (ER)" evidence="35">
    <location>
        <begin position="15"/>
        <end position="327"/>
    </location>
</feature>
<dbReference type="Pfam" id="PF16884">
    <property type="entry name" value="ADH_N_2"/>
    <property type="match status" value="1"/>
</dbReference>
<dbReference type="AlphaFoldDB" id="A0A9P0GNI1"/>
<dbReference type="PANTHER" id="PTHR43205">
    <property type="entry name" value="PROSTAGLANDIN REDUCTASE"/>
    <property type="match status" value="1"/>
</dbReference>
<proteinExistence type="inferred from homology"/>
<dbReference type="OrthoDB" id="809632at2759"/>
<dbReference type="SUPFAM" id="SSF51735">
    <property type="entry name" value="NAD(P)-binding Rossmann-fold domains"/>
    <property type="match status" value="1"/>
</dbReference>
<keyword evidence="9" id="KW-0597">Phosphoprotein</keyword>
<evidence type="ECO:0000256" key="12">
    <source>
        <dbReference type="ARBA" id="ARBA00022990"/>
    </source>
</evidence>
<dbReference type="GO" id="GO:0005737">
    <property type="term" value="C:cytoplasm"/>
    <property type="evidence" value="ECO:0007669"/>
    <property type="project" value="UniProtKB-SubCell"/>
</dbReference>
<evidence type="ECO:0000256" key="8">
    <source>
        <dbReference type="ARBA" id="ARBA00022501"/>
    </source>
</evidence>
<dbReference type="SUPFAM" id="SSF50129">
    <property type="entry name" value="GroES-like"/>
    <property type="match status" value="2"/>
</dbReference>
<comment type="catalytic activity">
    <reaction evidence="26">
        <text>nonan-2-one + NADP(+) = (3E)-nonen-2-one + NADPH + H(+)</text>
        <dbReference type="Rhea" id="RHEA:50616"/>
        <dbReference type="ChEBI" id="CHEBI:15378"/>
        <dbReference type="ChEBI" id="CHEBI:57783"/>
        <dbReference type="ChEBI" id="CHEBI:58349"/>
        <dbReference type="ChEBI" id="CHEBI:77927"/>
        <dbReference type="ChEBI" id="CHEBI:133457"/>
    </reaction>
    <physiologicalReaction direction="right-to-left" evidence="26">
        <dbReference type="Rhea" id="RHEA:50618"/>
    </physiologicalReaction>
</comment>
<comment type="catalytic activity">
    <reaction evidence="30">
        <text>6-trans-leukotriene B4 + NADP(+) = 12-oxo-(5S)-hydroxy-(6E,8E,10E,14Z)-eicosatetraenoate + NADPH + H(+)</text>
        <dbReference type="Rhea" id="RHEA:51204"/>
        <dbReference type="ChEBI" id="CHEBI:15378"/>
        <dbReference type="ChEBI" id="CHEBI:57783"/>
        <dbReference type="ChEBI" id="CHEBI:58349"/>
        <dbReference type="ChEBI" id="CHEBI:90723"/>
        <dbReference type="ChEBI" id="CHEBI:133974"/>
    </reaction>
    <physiologicalReaction direction="left-to-right" evidence="30">
        <dbReference type="Rhea" id="RHEA:51205"/>
    </physiologicalReaction>
</comment>
<comment type="catalytic activity">
    <reaction evidence="23">
        <text>leukotriene B4 + NADP(+) = 12-oxo-leukotriene B4 + NADPH + H(+)</text>
        <dbReference type="Rhea" id="RHEA:50608"/>
        <dbReference type="ChEBI" id="CHEBI:15378"/>
        <dbReference type="ChEBI" id="CHEBI:57461"/>
        <dbReference type="ChEBI" id="CHEBI:57783"/>
        <dbReference type="ChEBI" id="CHEBI:58349"/>
        <dbReference type="ChEBI" id="CHEBI:133309"/>
    </reaction>
    <physiologicalReaction direction="left-to-right" evidence="23">
        <dbReference type="Rhea" id="RHEA:50609"/>
    </physiologicalReaction>
</comment>
<dbReference type="EC" id="1.3.1.48" evidence="4"/>
<dbReference type="Pfam" id="PF00107">
    <property type="entry name" value="ADH_zinc_N"/>
    <property type="match status" value="1"/>
</dbReference>
<gene>
    <name evidence="36" type="ORF">PHAECO_LOCUS3597</name>
</gene>
<keyword evidence="14" id="KW-0443">Lipid metabolism</keyword>
<evidence type="ECO:0000313" key="37">
    <source>
        <dbReference type="Proteomes" id="UP001153737"/>
    </source>
</evidence>
<dbReference type="EMBL" id="OU896719">
    <property type="protein sequence ID" value="CAH1119663.1"/>
    <property type="molecule type" value="Genomic_DNA"/>
</dbReference>
<evidence type="ECO:0000256" key="21">
    <source>
        <dbReference type="ARBA" id="ARBA00047617"/>
    </source>
</evidence>
<comment type="subunit">
    <text evidence="3">Monomer or homodimer.</text>
</comment>
<evidence type="ECO:0000256" key="27">
    <source>
        <dbReference type="ARBA" id="ARBA00048290"/>
    </source>
</evidence>
<comment type="similarity">
    <text evidence="2">Belongs to the NADP-dependent oxidoreductase L4BD family.</text>
</comment>
<evidence type="ECO:0000256" key="11">
    <source>
        <dbReference type="ARBA" id="ARBA00022857"/>
    </source>
</evidence>
<evidence type="ECO:0000256" key="18">
    <source>
        <dbReference type="ARBA" id="ARBA00032297"/>
    </source>
</evidence>
<comment type="catalytic activity">
    <reaction evidence="32">
        <text>13,14-dihydro-15-oxo-prostaglandin E1 + NADP(+) = 15-oxoprostaglandin E1 + NADPH + H(+)</text>
        <dbReference type="Rhea" id="RHEA:50584"/>
        <dbReference type="ChEBI" id="CHEBI:15378"/>
        <dbReference type="ChEBI" id="CHEBI:57401"/>
        <dbReference type="ChEBI" id="CHEBI:57783"/>
        <dbReference type="ChEBI" id="CHEBI:58349"/>
        <dbReference type="ChEBI" id="CHEBI:133408"/>
    </reaction>
    <physiologicalReaction direction="right-to-left" evidence="32">
        <dbReference type="Rhea" id="RHEA:50586"/>
    </physiologicalReaction>
</comment>
<sequence length="329" mass="35707">MVKAKVYKYVKEFEGTPKKSDFKVIEEELPELKNGEFLAEATYLSVDPYMRAHPDAVGETMVGTQVAKVIKSKNPKFPVGKLVVGGFGWRSHTISNGDEEAFLGKPYVLPDIGDLSPSLALGVLGMPGNTAYFGLLELGKPKSGETVVVSGAAGAVGSIAGQIAKIKGCNVIGIAGSDAKAKWLVDELGFDHSINYKTQNVHEELSKMAPKGVDCYYDNVGGEISDTVLKHMNVFGRIVACGAISQYNNINTIFGYNQTTIVFSQLTIYGFVVNRWLDRWLEGIVQMAEWVKQGKVKYQETLTDGFDNMVDAFVNMLTGGNVGKAVVKV</sequence>
<evidence type="ECO:0000256" key="26">
    <source>
        <dbReference type="ARBA" id="ARBA00048066"/>
    </source>
</evidence>
<evidence type="ECO:0000256" key="20">
    <source>
        <dbReference type="ARBA" id="ARBA00047461"/>
    </source>
</evidence>
<dbReference type="CDD" id="cd08294">
    <property type="entry name" value="leukotriene_B4_DH_like"/>
    <property type="match status" value="1"/>
</dbReference>
<comment type="catalytic activity">
    <reaction evidence="25">
        <text>dodecanal + NADP(+) = (2E)-dodecenal + NADPH + H(+)</text>
        <dbReference type="Rhea" id="RHEA:50784"/>
        <dbReference type="ChEBI" id="CHEBI:15378"/>
        <dbReference type="ChEBI" id="CHEBI:27836"/>
        <dbReference type="ChEBI" id="CHEBI:57783"/>
        <dbReference type="ChEBI" id="CHEBI:58349"/>
        <dbReference type="ChEBI" id="CHEBI:133741"/>
    </reaction>
    <physiologicalReaction direction="right-to-left" evidence="25">
        <dbReference type="Rhea" id="RHEA:50786"/>
    </physiologicalReaction>
</comment>
<evidence type="ECO:0000256" key="17">
    <source>
        <dbReference type="ARBA" id="ARBA00032255"/>
    </source>
</evidence>
<dbReference type="InterPro" id="IPR014190">
    <property type="entry name" value="PTGR1"/>
</dbReference>
<evidence type="ECO:0000256" key="5">
    <source>
        <dbReference type="ARBA" id="ARBA00012410"/>
    </source>
</evidence>
<evidence type="ECO:0000256" key="1">
    <source>
        <dbReference type="ARBA" id="ARBA00004496"/>
    </source>
</evidence>
<name>A0A9P0GNI1_PHACE</name>
<keyword evidence="10" id="KW-0276">Fatty acid metabolism</keyword>
<evidence type="ECO:0000256" key="15">
    <source>
        <dbReference type="ARBA" id="ARBA00023278"/>
    </source>
</evidence>
<accession>A0A9P0GNI1</accession>
<dbReference type="InterPro" id="IPR045010">
    <property type="entry name" value="MDR_fam"/>
</dbReference>
<dbReference type="InterPro" id="IPR011032">
    <property type="entry name" value="GroES-like_sf"/>
</dbReference>
<dbReference type="InterPro" id="IPR013149">
    <property type="entry name" value="ADH-like_C"/>
</dbReference>
<evidence type="ECO:0000256" key="31">
    <source>
        <dbReference type="ARBA" id="ARBA00049068"/>
    </source>
</evidence>
<comment type="catalytic activity">
    <reaction evidence="27">
        <text>13,14-dihydro-15-oxo-PGF2alpha + NADP(+) = 15-oxoprostaglandin F2alpha + NADPH + H(+)</text>
        <dbReference type="Rhea" id="RHEA:50588"/>
        <dbReference type="ChEBI" id="CHEBI:15378"/>
        <dbReference type="ChEBI" id="CHEBI:57783"/>
        <dbReference type="ChEBI" id="CHEBI:58349"/>
        <dbReference type="ChEBI" id="CHEBI:133374"/>
        <dbReference type="ChEBI" id="CHEBI:133409"/>
    </reaction>
    <physiologicalReaction direction="right-to-left" evidence="27">
        <dbReference type="Rhea" id="RHEA:50590"/>
    </physiologicalReaction>
</comment>
<keyword evidence="8" id="KW-0644">Prostaglandin metabolism</keyword>
<evidence type="ECO:0000313" key="36">
    <source>
        <dbReference type="EMBL" id="CAH1119663.1"/>
    </source>
</evidence>
<keyword evidence="13" id="KW-0560">Oxidoreductase</keyword>
<keyword evidence="12" id="KW-0007">Acetylation</keyword>
<protein>
    <recommendedName>
        <fullName evidence="6">Prostaglandin reductase 1</fullName>
        <ecNumber evidence="4">1.3.1.48</ecNumber>
        <ecNumber evidence="5">1.3.1.74</ecNumber>
    </recommendedName>
    <alternativeName>
        <fullName evidence="19">15-oxoprostaglandin 13-reductase</fullName>
    </alternativeName>
    <alternativeName>
        <fullName evidence="17">Dithiolethione-inducible gene 1 protein</fullName>
    </alternativeName>
    <alternativeName>
        <fullName evidence="16">Leukotriene B4 12-hydroxydehydrogenase</fullName>
    </alternativeName>
    <alternativeName>
        <fullName evidence="18">NAD(P)H-dependent alkenal/one oxidoreductase</fullName>
    </alternativeName>
</protein>
<evidence type="ECO:0000256" key="22">
    <source>
        <dbReference type="ARBA" id="ARBA00047742"/>
    </source>
</evidence>
<evidence type="ECO:0000256" key="9">
    <source>
        <dbReference type="ARBA" id="ARBA00022553"/>
    </source>
</evidence>
<evidence type="ECO:0000256" key="2">
    <source>
        <dbReference type="ARBA" id="ARBA00010460"/>
    </source>
</evidence>
<comment type="catalytic activity">
    <reaction evidence="29">
        <text>20-hydroxy-leukotriene B4 + NADP(+) = 12-oxo-20-hydroxy-leukotriene B4 + NADPH + H(+)</text>
        <dbReference type="Rhea" id="RHEA:51208"/>
        <dbReference type="ChEBI" id="CHEBI:15378"/>
        <dbReference type="ChEBI" id="CHEBI:57460"/>
        <dbReference type="ChEBI" id="CHEBI:57783"/>
        <dbReference type="ChEBI" id="CHEBI:58349"/>
        <dbReference type="ChEBI" id="CHEBI:133346"/>
    </reaction>
    <physiologicalReaction direction="left-to-right" evidence="29">
        <dbReference type="Rhea" id="RHEA:51209"/>
    </physiologicalReaction>
</comment>
<dbReference type="GO" id="GO:0006693">
    <property type="term" value="P:prostaglandin metabolic process"/>
    <property type="evidence" value="ECO:0007669"/>
    <property type="project" value="UniProtKB-KW"/>
</dbReference>
<evidence type="ECO:0000256" key="34">
    <source>
        <dbReference type="ARBA" id="ARBA00049368"/>
    </source>
</evidence>
<evidence type="ECO:0000256" key="7">
    <source>
        <dbReference type="ARBA" id="ARBA00022490"/>
    </source>
</evidence>
<keyword evidence="15" id="KW-0379">Hydroxylation</keyword>
<comment type="catalytic activity">
    <reaction evidence="21">
        <text>decanal + NADP(+) = (2E)-decenal + NADPH + H(+)</text>
        <dbReference type="Rhea" id="RHEA:50612"/>
        <dbReference type="ChEBI" id="CHEBI:15378"/>
        <dbReference type="ChEBI" id="CHEBI:31457"/>
        <dbReference type="ChEBI" id="CHEBI:57783"/>
        <dbReference type="ChEBI" id="CHEBI:58349"/>
        <dbReference type="ChEBI" id="CHEBI:133455"/>
    </reaction>
    <physiologicalReaction direction="right-to-left" evidence="21">
        <dbReference type="Rhea" id="RHEA:50614"/>
    </physiologicalReaction>
</comment>
<keyword evidence="7" id="KW-0963">Cytoplasm</keyword>
<evidence type="ECO:0000256" key="29">
    <source>
        <dbReference type="ARBA" id="ARBA00048591"/>
    </source>
</evidence>
<comment type="catalytic activity">
    <reaction evidence="34">
        <text>hexanal + NADP(+) = (E)-hex-2-enal + NADPH + H(+)</text>
        <dbReference type="Rhea" id="RHEA:50776"/>
        <dbReference type="ChEBI" id="CHEBI:15378"/>
        <dbReference type="ChEBI" id="CHEBI:28913"/>
        <dbReference type="ChEBI" id="CHEBI:57783"/>
        <dbReference type="ChEBI" id="CHEBI:58349"/>
        <dbReference type="ChEBI" id="CHEBI:88528"/>
    </reaction>
    <physiologicalReaction direction="right-to-left" evidence="34">
        <dbReference type="Rhea" id="RHEA:50778"/>
    </physiologicalReaction>
</comment>
<evidence type="ECO:0000256" key="6">
    <source>
        <dbReference type="ARBA" id="ARBA00020651"/>
    </source>
</evidence>
<evidence type="ECO:0000256" key="10">
    <source>
        <dbReference type="ARBA" id="ARBA00022832"/>
    </source>
</evidence>
<reference evidence="36" key="1">
    <citation type="submission" date="2022-01" db="EMBL/GenBank/DDBJ databases">
        <authorList>
            <person name="King R."/>
        </authorList>
    </citation>
    <scope>NUCLEOTIDE SEQUENCE</scope>
</reference>
<evidence type="ECO:0000256" key="3">
    <source>
        <dbReference type="ARBA" id="ARBA00011852"/>
    </source>
</evidence>
<comment type="catalytic activity">
    <reaction evidence="20">
        <text>octanal + NADP(+) = (2E)-octenal + NADPH + H(+)</text>
        <dbReference type="Rhea" id="RHEA:50780"/>
        <dbReference type="ChEBI" id="CHEBI:15378"/>
        <dbReference type="ChEBI" id="CHEBI:17935"/>
        <dbReference type="ChEBI" id="CHEBI:57783"/>
        <dbReference type="ChEBI" id="CHEBI:58349"/>
        <dbReference type="ChEBI" id="CHEBI:61748"/>
    </reaction>
    <physiologicalReaction direction="right-to-left" evidence="20">
        <dbReference type="Rhea" id="RHEA:50782"/>
    </physiologicalReaction>
</comment>
<evidence type="ECO:0000256" key="33">
    <source>
        <dbReference type="ARBA" id="ARBA00049179"/>
    </source>
</evidence>
<evidence type="ECO:0000259" key="35">
    <source>
        <dbReference type="SMART" id="SM00829"/>
    </source>
</evidence>
<dbReference type="GO" id="GO:0047522">
    <property type="term" value="F:15-oxoprostaglandin 13-reductase [NAD(P)+] activity"/>
    <property type="evidence" value="ECO:0007669"/>
    <property type="project" value="UniProtKB-EC"/>
</dbReference>
<dbReference type="Gene3D" id="3.40.50.720">
    <property type="entry name" value="NAD(P)-binding Rossmann-like Domain"/>
    <property type="match status" value="1"/>
</dbReference>
<keyword evidence="11" id="KW-0521">NADP</keyword>
<evidence type="ECO:0000256" key="28">
    <source>
        <dbReference type="ARBA" id="ARBA00048387"/>
    </source>
</evidence>
<reference evidence="36" key="2">
    <citation type="submission" date="2022-10" db="EMBL/GenBank/DDBJ databases">
        <authorList>
            <consortium name="ENA_rothamsted_submissions"/>
            <consortium name="culmorum"/>
            <person name="King R."/>
        </authorList>
    </citation>
    <scope>NUCLEOTIDE SEQUENCE</scope>
</reference>
<dbReference type="FunFam" id="3.40.50.720:FF:000121">
    <property type="entry name" value="Prostaglandin reductase 2"/>
    <property type="match status" value="1"/>
</dbReference>
<evidence type="ECO:0000256" key="23">
    <source>
        <dbReference type="ARBA" id="ARBA00047871"/>
    </source>
</evidence>
<evidence type="ECO:0000256" key="32">
    <source>
        <dbReference type="ARBA" id="ARBA00049070"/>
    </source>
</evidence>
<keyword evidence="37" id="KW-1185">Reference proteome</keyword>